<keyword evidence="1" id="KW-0326">Glycosidase</keyword>
<comment type="caution">
    <text evidence="1">The sequence shown here is derived from an EMBL/GenBank/DDBJ whole genome shotgun (WGS) entry which is preliminary data.</text>
</comment>
<dbReference type="EC" id="3.2.1.113" evidence="1"/>
<proteinExistence type="predicted"/>
<name>A0ACC2UAB9_9FUNG</name>
<dbReference type="Proteomes" id="UP001165960">
    <property type="component" value="Unassembled WGS sequence"/>
</dbReference>
<accession>A0ACC2UAB9</accession>
<reference evidence="1" key="1">
    <citation type="submission" date="2022-04" db="EMBL/GenBank/DDBJ databases">
        <title>Genome of the entomopathogenic fungus Entomophthora muscae.</title>
        <authorList>
            <person name="Elya C."/>
            <person name="Lovett B.R."/>
            <person name="Lee E."/>
            <person name="Macias A.M."/>
            <person name="Hajek A.E."/>
            <person name="De Bivort B.L."/>
            <person name="Kasson M.T."/>
            <person name="De Fine Licht H.H."/>
            <person name="Stajich J.E."/>
        </authorList>
    </citation>
    <scope>NUCLEOTIDE SEQUENCE</scope>
    <source>
        <strain evidence="1">Berkeley</strain>
    </source>
</reference>
<evidence type="ECO:0000313" key="2">
    <source>
        <dbReference type="Proteomes" id="UP001165960"/>
    </source>
</evidence>
<organism evidence="1 2">
    <name type="scientific">Entomophthora muscae</name>
    <dbReference type="NCBI Taxonomy" id="34485"/>
    <lineage>
        <taxon>Eukaryota</taxon>
        <taxon>Fungi</taxon>
        <taxon>Fungi incertae sedis</taxon>
        <taxon>Zoopagomycota</taxon>
        <taxon>Entomophthoromycotina</taxon>
        <taxon>Entomophthoromycetes</taxon>
        <taxon>Entomophthorales</taxon>
        <taxon>Entomophthoraceae</taxon>
        <taxon>Entomophthora</taxon>
    </lineage>
</organism>
<evidence type="ECO:0000313" key="1">
    <source>
        <dbReference type="EMBL" id="KAJ9083964.1"/>
    </source>
</evidence>
<protein>
    <submittedName>
        <fullName evidence="1">Mannosyl-oligosaccharide alpha-1,2-mannosidase</fullName>
        <ecNumber evidence="1">3.2.1.113</ecNumber>
    </submittedName>
</protein>
<sequence>MLLQKATDLAQRLSIGFETKSGIPIPTINIGTGKHSYESLSSTAEAATLQLENKYLSHILGDPHLWQVSQKVNDIIDELPKLDGLVPIYMSSAHGTFAGSEIRLGSRGDSYYEYLLKQWLQTNKQQVEFLRRYDETVHGIRKWLLGASYPMNLTFIGEIDLYNPSVLSPKMDHLVCFMAGNLALGATEGLPLRHRNGTLAMDLSPWDQENMSLAESLAEACWYTYTMNPTGLAAEISVFNTLKTKTKDAFVKPADTHNLLRPETIESLFILWRITKDPKYREWGWEMFLSFEQHTKVEHGYVALSDATVIPPVQRGKMETFFLAETLKYFYLLFSADDFLHLDKVVFNTEAHPLPRFTPRKSFLIHHSPAQGNIVSLVWQKFLKLLANITANKTPPSEDSVKLDVSTSTGLDDFDQDDYSEDETEQVEQESDPINAEDGDSKVDGLNSHILKAFRSIHDTVTTTVQPKETDLP</sequence>
<keyword evidence="1" id="KW-0378">Hydrolase</keyword>
<keyword evidence="2" id="KW-1185">Reference proteome</keyword>
<gene>
    <name evidence="1" type="primary">MNS1_4</name>
    <name evidence="1" type="ORF">DSO57_1029005</name>
</gene>
<dbReference type="EMBL" id="QTSX02000898">
    <property type="protein sequence ID" value="KAJ9083964.1"/>
    <property type="molecule type" value="Genomic_DNA"/>
</dbReference>